<accession>A0A6L6YM11</accession>
<dbReference type="GO" id="GO:0090529">
    <property type="term" value="P:cell septum assembly"/>
    <property type="evidence" value="ECO:0007669"/>
    <property type="project" value="InterPro"/>
</dbReference>
<dbReference type="PANTHER" id="PTHR35851">
    <property type="entry name" value="CELL DIVISION PROTEIN FTSQ"/>
    <property type="match status" value="1"/>
</dbReference>
<evidence type="ECO:0000313" key="12">
    <source>
        <dbReference type="EMBL" id="MVX56181.1"/>
    </source>
</evidence>
<protein>
    <submittedName>
        <fullName evidence="12">FtsQ-type POTRA domain-containing protein</fullName>
    </submittedName>
</protein>
<dbReference type="AlphaFoldDB" id="A0A6L6YM11"/>
<dbReference type="PANTHER" id="PTHR35851:SF1">
    <property type="entry name" value="CELL DIVISION PROTEIN FTSQ"/>
    <property type="match status" value="1"/>
</dbReference>
<evidence type="ECO:0000259" key="11">
    <source>
        <dbReference type="PROSITE" id="PS51779"/>
    </source>
</evidence>
<dbReference type="Gene3D" id="3.10.20.310">
    <property type="entry name" value="membrane protein fhac"/>
    <property type="match status" value="1"/>
</dbReference>
<evidence type="ECO:0000313" key="13">
    <source>
        <dbReference type="Proteomes" id="UP000472580"/>
    </source>
</evidence>
<evidence type="ECO:0000256" key="1">
    <source>
        <dbReference type="ARBA" id="ARBA00004370"/>
    </source>
</evidence>
<dbReference type="EMBL" id="WSRP01000006">
    <property type="protein sequence ID" value="MVX56181.1"/>
    <property type="molecule type" value="Genomic_DNA"/>
</dbReference>
<dbReference type="Gene3D" id="3.40.50.11690">
    <property type="entry name" value="Cell division protein FtsQ/DivIB"/>
    <property type="match status" value="1"/>
</dbReference>
<keyword evidence="8" id="KW-0131">Cell cycle</keyword>
<reference evidence="12 13" key="1">
    <citation type="submission" date="2019-12" db="EMBL/GenBank/DDBJ databases">
        <title>Microbes associate with the intestines of laboratory mice.</title>
        <authorList>
            <person name="Navarre W."/>
            <person name="Wong E."/>
        </authorList>
    </citation>
    <scope>NUCLEOTIDE SEQUENCE [LARGE SCALE GENOMIC DNA]</scope>
    <source>
        <strain evidence="12 13">NM82_D38</strain>
    </source>
</reference>
<gene>
    <name evidence="12" type="ORF">E5987_03035</name>
</gene>
<evidence type="ECO:0000256" key="6">
    <source>
        <dbReference type="ARBA" id="ARBA00022989"/>
    </source>
</evidence>
<keyword evidence="2" id="KW-1003">Cell membrane</keyword>
<dbReference type="InterPro" id="IPR013685">
    <property type="entry name" value="POTRA_FtsQ_type"/>
</dbReference>
<feature type="domain" description="POTRA" evidence="11">
    <location>
        <begin position="38"/>
        <end position="111"/>
    </location>
</feature>
<evidence type="ECO:0000256" key="10">
    <source>
        <dbReference type="SAM" id="Phobius"/>
    </source>
</evidence>
<evidence type="ECO:0000256" key="9">
    <source>
        <dbReference type="SAM" id="MobiDB-lite"/>
    </source>
</evidence>
<dbReference type="PROSITE" id="PS51779">
    <property type="entry name" value="POTRA"/>
    <property type="match status" value="1"/>
</dbReference>
<evidence type="ECO:0000256" key="8">
    <source>
        <dbReference type="ARBA" id="ARBA00023306"/>
    </source>
</evidence>
<dbReference type="InterPro" id="IPR005548">
    <property type="entry name" value="Cell_div_FtsQ/DivIB_C"/>
</dbReference>
<feature type="transmembrane region" description="Helical" evidence="10">
    <location>
        <begin position="12"/>
        <end position="33"/>
    </location>
</feature>
<dbReference type="InterPro" id="IPR026579">
    <property type="entry name" value="FtsQ"/>
</dbReference>
<dbReference type="Proteomes" id="UP000472580">
    <property type="component" value="Unassembled WGS sequence"/>
</dbReference>
<dbReference type="InterPro" id="IPR034746">
    <property type="entry name" value="POTRA"/>
</dbReference>
<dbReference type="RefSeq" id="WP_160334613.1">
    <property type="nucleotide sequence ID" value="NZ_WSRP01000006.1"/>
</dbReference>
<name>A0A6L6YM11_9BURK</name>
<feature type="region of interest" description="Disordered" evidence="9">
    <location>
        <begin position="245"/>
        <end position="267"/>
    </location>
</feature>
<keyword evidence="4" id="KW-0132">Cell division</keyword>
<comment type="caution">
    <text evidence="12">The sequence shown here is derived from an EMBL/GenBank/DDBJ whole genome shotgun (WGS) entry which is preliminary data.</text>
</comment>
<keyword evidence="6 10" id="KW-1133">Transmembrane helix</keyword>
<feature type="compositionally biased region" description="Basic and acidic residues" evidence="9">
    <location>
        <begin position="257"/>
        <end position="267"/>
    </location>
</feature>
<sequence>MKRISAGTLSFFADTLSVVLIALLLSAATFWFIQRPVFLLRHVDVVIEGNREAVSVEEVAQALKGNLRGNYFTASLGSAAASLKDIPWVKDVAIVREWPNSLQIELVLHEPIAIWGDGKLLAKDGTIFVANPDVADPNGQLPRINGPEQKRMRIYDQYRRFEAVCEQYGYRVVSLDLEDFGGWIVRFKRPDGKALKLTLKEGDSPEALDEKLKEVILNLPRLKDRLGGEPLEMDARYAKGVAVVKPAAEQETDEDMEHLPGESKDGR</sequence>
<evidence type="ECO:0000256" key="7">
    <source>
        <dbReference type="ARBA" id="ARBA00023136"/>
    </source>
</evidence>
<evidence type="ECO:0000256" key="5">
    <source>
        <dbReference type="ARBA" id="ARBA00022692"/>
    </source>
</evidence>
<organism evidence="12 13">
    <name type="scientific">Parasutterella muris</name>
    <dbReference type="NCBI Taxonomy" id="2565572"/>
    <lineage>
        <taxon>Bacteria</taxon>
        <taxon>Pseudomonadati</taxon>
        <taxon>Pseudomonadota</taxon>
        <taxon>Betaproteobacteria</taxon>
        <taxon>Burkholderiales</taxon>
        <taxon>Sutterellaceae</taxon>
        <taxon>Parasutterella</taxon>
    </lineage>
</organism>
<keyword evidence="3" id="KW-0997">Cell inner membrane</keyword>
<proteinExistence type="predicted"/>
<evidence type="ECO:0000256" key="2">
    <source>
        <dbReference type="ARBA" id="ARBA00022475"/>
    </source>
</evidence>
<keyword evidence="5 10" id="KW-0812">Transmembrane</keyword>
<dbReference type="OrthoDB" id="9790370at2"/>
<evidence type="ECO:0000256" key="4">
    <source>
        <dbReference type="ARBA" id="ARBA00022618"/>
    </source>
</evidence>
<dbReference type="InterPro" id="IPR045335">
    <property type="entry name" value="FtsQ_C_sf"/>
</dbReference>
<evidence type="ECO:0000256" key="3">
    <source>
        <dbReference type="ARBA" id="ARBA00022519"/>
    </source>
</evidence>
<comment type="subcellular location">
    <subcellularLocation>
        <location evidence="1">Membrane</location>
    </subcellularLocation>
</comment>
<keyword evidence="7 10" id="KW-0472">Membrane</keyword>
<dbReference type="GO" id="GO:0016020">
    <property type="term" value="C:membrane"/>
    <property type="evidence" value="ECO:0007669"/>
    <property type="project" value="UniProtKB-SubCell"/>
</dbReference>
<dbReference type="Pfam" id="PF08478">
    <property type="entry name" value="POTRA_1"/>
    <property type="match status" value="1"/>
</dbReference>
<dbReference type="Pfam" id="PF03799">
    <property type="entry name" value="FtsQ_DivIB_C"/>
    <property type="match status" value="1"/>
</dbReference>
<keyword evidence="13" id="KW-1185">Reference proteome</keyword>